<dbReference type="PANTHER" id="PTHR13887">
    <property type="entry name" value="GLUTATHIONE S-TRANSFERASE KAPPA"/>
    <property type="match status" value="1"/>
</dbReference>
<dbReference type="CDD" id="cd03024">
    <property type="entry name" value="DsbA_FrnE"/>
    <property type="match status" value="1"/>
</dbReference>
<dbReference type="GO" id="GO:0016491">
    <property type="term" value="F:oxidoreductase activity"/>
    <property type="evidence" value="ECO:0007669"/>
    <property type="project" value="InterPro"/>
</dbReference>
<organism evidence="2 3">
    <name type="scientific">Psychrosphaera saromensis</name>
    <dbReference type="NCBI Taxonomy" id="716813"/>
    <lineage>
        <taxon>Bacteria</taxon>
        <taxon>Pseudomonadati</taxon>
        <taxon>Pseudomonadota</taxon>
        <taxon>Gammaproteobacteria</taxon>
        <taxon>Alteromonadales</taxon>
        <taxon>Pseudoalteromonadaceae</taxon>
        <taxon>Psychrosphaera</taxon>
    </lineage>
</organism>
<dbReference type="Pfam" id="PF01323">
    <property type="entry name" value="DSBA"/>
    <property type="match status" value="1"/>
</dbReference>
<gene>
    <name evidence="2" type="ORF">BTO11_07975</name>
</gene>
<dbReference type="PANTHER" id="PTHR13887:SF41">
    <property type="entry name" value="THIOREDOXIN SUPERFAMILY PROTEIN"/>
    <property type="match status" value="1"/>
</dbReference>
<comment type="caution">
    <text evidence="2">The sequence shown here is derived from an EMBL/GenBank/DDBJ whole genome shotgun (WGS) entry which is preliminary data.</text>
</comment>
<feature type="domain" description="DSBA-like thioredoxin" evidence="1">
    <location>
        <begin position="3"/>
        <end position="202"/>
    </location>
</feature>
<keyword evidence="3" id="KW-1185">Reference proteome</keyword>
<dbReference type="EMBL" id="MSCH01000003">
    <property type="protein sequence ID" value="PQJ55211.1"/>
    <property type="molecule type" value="Genomic_DNA"/>
</dbReference>
<dbReference type="Gene3D" id="3.40.30.10">
    <property type="entry name" value="Glutaredoxin"/>
    <property type="match status" value="1"/>
</dbReference>
<dbReference type="Proteomes" id="UP000239007">
    <property type="component" value="Unassembled WGS sequence"/>
</dbReference>
<accession>A0A2S7V100</accession>
<evidence type="ECO:0000313" key="3">
    <source>
        <dbReference type="Proteomes" id="UP000239007"/>
    </source>
</evidence>
<dbReference type="InterPro" id="IPR036249">
    <property type="entry name" value="Thioredoxin-like_sf"/>
</dbReference>
<dbReference type="AlphaFoldDB" id="A0A2S7V100"/>
<reference evidence="2 3" key="1">
    <citation type="submission" date="2016-12" db="EMBL/GenBank/DDBJ databases">
        <title>Diversity of luminous bacteria.</title>
        <authorList>
            <person name="Yoshizawa S."/>
            <person name="Kogure K."/>
        </authorList>
    </citation>
    <scope>NUCLEOTIDE SEQUENCE [LARGE SCALE GENOMIC DNA]</scope>
    <source>
        <strain evidence="2 3">SA4-48</strain>
    </source>
</reference>
<protein>
    <recommendedName>
        <fullName evidence="1">DSBA-like thioredoxin domain-containing protein</fullName>
    </recommendedName>
</protein>
<dbReference type="RefSeq" id="WP_181135869.1">
    <property type="nucleotide sequence ID" value="NZ_BMYG01000002.1"/>
</dbReference>
<sequence length="212" mass="23998">MKVEIWSDIACPYCYIGKRRFEMALEKFDGRDNVEIIWRSFELDPNAELSYQENKYELLAKKYDQPLKWAELACDDMAKQGAEIGLTLDFDINKPTNTFNAQRLIHLATESGKEQEVQNLLFESFFAKGELISQNDILLNIAANAGIDKTKAEQLLNSDVYSDQVKEDEALATELGIESVPFFIIDEAYGMEGAQPVDHILTMLENVSNGAI</sequence>
<dbReference type="InterPro" id="IPR001853">
    <property type="entry name" value="DSBA-like_thioredoxin_dom"/>
</dbReference>
<proteinExistence type="predicted"/>
<name>A0A2S7V100_9GAMM</name>
<evidence type="ECO:0000259" key="1">
    <source>
        <dbReference type="Pfam" id="PF01323"/>
    </source>
</evidence>
<evidence type="ECO:0000313" key="2">
    <source>
        <dbReference type="EMBL" id="PQJ55211.1"/>
    </source>
</evidence>
<dbReference type="SUPFAM" id="SSF52833">
    <property type="entry name" value="Thioredoxin-like"/>
    <property type="match status" value="1"/>
</dbReference>